<dbReference type="CDD" id="cd00609">
    <property type="entry name" value="AAT_like"/>
    <property type="match status" value="1"/>
</dbReference>
<dbReference type="HAMAP" id="MF_01023">
    <property type="entry name" value="HisC_aminotrans_2"/>
    <property type="match status" value="1"/>
</dbReference>
<evidence type="ECO:0000256" key="11">
    <source>
        <dbReference type="ARBA" id="ARBA00047481"/>
    </source>
</evidence>
<dbReference type="AlphaFoldDB" id="A0AAU6NZN4"/>
<evidence type="ECO:0000256" key="8">
    <source>
        <dbReference type="ARBA" id="ARBA00022679"/>
    </source>
</evidence>
<comment type="similarity">
    <text evidence="4 12">Belongs to the class-II pyridoxal-phosphate-dependent aminotransferase family. Histidinol-phosphate aminotransferase subfamily.</text>
</comment>
<dbReference type="Gene3D" id="3.40.640.10">
    <property type="entry name" value="Type I PLP-dependent aspartate aminotransferase-like (Major domain)"/>
    <property type="match status" value="1"/>
</dbReference>
<evidence type="ECO:0000313" key="15">
    <source>
        <dbReference type="EMBL" id="WXA03151.1"/>
    </source>
</evidence>
<dbReference type="Gene3D" id="3.90.1150.10">
    <property type="entry name" value="Aspartate Aminotransferase, domain 1"/>
    <property type="match status" value="1"/>
</dbReference>
<dbReference type="SUPFAM" id="SSF53383">
    <property type="entry name" value="PLP-dependent transferases"/>
    <property type="match status" value="1"/>
</dbReference>
<evidence type="ECO:0000256" key="10">
    <source>
        <dbReference type="ARBA" id="ARBA00023102"/>
    </source>
</evidence>
<comment type="cofactor">
    <cofactor evidence="1 12">
        <name>pyridoxal 5'-phosphate</name>
        <dbReference type="ChEBI" id="CHEBI:597326"/>
    </cofactor>
</comment>
<organism evidence="15 17">
    <name type="scientific">Mangrovimonas cancribranchiae</name>
    <dbReference type="NCBI Taxonomy" id="3080055"/>
    <lineage>
        <taxon>Bacteria</taxon>
        <taxon>Pseudomonadati</taxon>
        <taxon>Bacteroidota</taxon>
        <taxon>Flavobacteriia</taxon>
        <taxon>Flavobacteriales</taxon>
        <taxon>Flavobacteriaceae</taxon>
        <taxon>Mangrovimonas</taxon>
    </lineage>
</organism>
<dbReference type="PROSITE" id="PS00599">
    <property type="entry name" value="AA_TRANSFER_CLASS_2"/>
    <property type="match status" value="1"/>
</dbReference>
<dbReference type="PANTHER" id="PTHR42885:SF2">
    <property type="entry name" value="HISTIDINOL-PHOSPHATE AMINOTRANSFERASE"/>
    <property type="match status" value="1"/>
</dbReference>
<dbReference type="InterPro" id="IPR015424">
    <property type="entry name" value="PyrdxlP-dep_Trfase"/>
</dbReference>
<evidence type="ECO:0000256" key="3">
    <source>
        <dbReference type="ARBA" id="ARBA00005189"/>
    </source>
</evidence>
<gene>
    <name evidence="12 15" type="primary">hisC</name>
    <name evidence="16" type="ORF">R3L15_05970</name>
    <name evidence="15" type="ORF">R3L16_01430</name>
</gene>
<keyword evidence="7 12" id="KW-0028">Amino-acid biosynthesis</keyword>
<dbReference type="NCBIfam" id="TIGR01141">
    <property type="entry name" value="hisC"/>
    <property type="match status" value="1"/>
</dbReference>
<dbReference type="InterPro" id="IPR015422">
    <property type="entry name" value="PyrdxlP-dep_Trfase_small"/>
</dbReference>
<evidence type="ECO:0000256" key="6">
    <source>
        <dbReference type="ARBA" id="ARBA00022576"/>
    </source>
</evidence>
<dbReference type="KEGG" id="mcaa:R3L15_05970"/>
<keyword evidence="10 12" id="KW-0368">Histidine biosynthesis</keyword>
<evidence type="ECO:0000256" key="5">
    <source>
        <dbReference type="ARBA" id="ARBA00011738"/>
    </source>
</evidence>
<keyword evidence="8 12" id="KW-0808">Transferase</keyword>
<dbReference type="RefSeq" id="WP_338733848.1">
    <property type="nucleotide sequence ID" value="NZ_CP136924.1"/>
</dbReference>
<protein>
    <recommendedName>
        <fullName evidence="12">Histidinol-phosphate aminotransferase</fullName>
        <ecNumber evidence="12">2.6.1.9</ecNumber>
    </recommendedName>
    <alternativeName>
        <fullName evidence="12">Imidazole acetol-phosphate transaminase</fullName>
    </alternativeName>
</protein>
<accession>A0AAU6NZN4</accession>
<dbReference type="EMBL" id="CP136925">
    <property type="protein sequence ID" value="WXA14425.1"/>
    <property type="molecule type" value="Genomic_DNA"/>
</dbReference>
<comment type="subunit">
    <text evidence="5 12">Homodimer.</text>
</comment>
<dbReference type="GO" id="GO:0000105">
    <property type="term" value="P:L-histidine biosynthetic process"/>
    <property type="evidence" value="ECO:0007669"/>
    <property type="project" value="UniProtKB-UniRule"/>
</dbReference>
<dbReference type="InterPro" id="IPR005861">
    <property type="entry name" value="HisP_aminotrans"/>
</dbReference>
<evidence type="ECO:0000256" key="13">
    <source>
        <dbReference type="SAM" id="Coils"/>
    </source>
</evidence>
<keyword evidence="13" id="KW-0175">Coiled coil</keyword>
<evidence type="ECO:0000256" key="9">
    <source>
        <dbReference type="ARBA" id="ARBA00022898"/>
    </source>
</evidence>
<evidence type="ECO:0000259" key="14">
    <source>
        <dbReference type="Pfam" id="PF00155"/>
    </source>
</evidence>
<dbReference type="EMBL" id="CP136924">
    <property type="protein sequence ID" value="WXA03151.1"/>
    <property type="molecule type" value="Genomic_DNA"/>
</dbReference>
<keyword evidence="17" id="KW-1185">Reference proteome</keyword>
<evidence type="ECO:0000256" key="4">
    <source>
        <dbReference type="ARBA" id="ARBA00007970"/>
    </source>
</evidence>
<comment type="pathway">
    <text evidence="3">Lipid metabolism.</text>
</comment>
<feature type="domain" description="Aminotransferase class I/classII large" evidence="14">
    <location>
        <begin position="43"/>
        <end position="344"/>
    </location>
</feature>
<name>A0AAU6NZN4_9FLAO</name>
<evidence type="ECO:0000256" key="2">
    <source>
        <dbReference type="ARBA" id="ARBA00005011"/>
    </source>
</evidence>
<keyword evidence="9 12" id="KW-0663">Pyridoxal phosphate</keyword>
<dbReference type="GO" id="GO:0004400">
    <property type="term" value="F:histidinol-phosphate transaminase activity"/>
    <property type="evidence" value="ECO:0007669"/>
    <property type="project" value="UniProtKB-UniRule"/>
</dbReference>
<dbReference type="Proteomes" id="UP001368318">
    <property type="component" value="Chromosome"/>
</dbReference>
<sequence length="349" mass="39835">MTSIDFNINSLVRTSVKNLKPYSSAREEYKDFDKDMVFLDANENPNNNGVNRYPDSQQLKLKQRLSKLKHVRVNNILLGNGSDEVLDLLIRTFCEPKKDQIIILPPTYGMYQVLADINNVSSISVALDNNFQLRVDDILKTATSNTKMLFLCAPNNPTGNHFKSQKIEFLLKKFNGIVVIDEAYIDFSSQKSWLAKLDEFPNLVITQTLSKAYGMAGIRLGLCFASKIIIETINKIKPPYNINILTQQYVLQQLQNVAHIEAQIQNIKKQRKRLEHALHSISFIEQVYPTETNFILIKVDDATKRYQQLINKGIVVRNRTSQLGCKNCLRITVGTSKENNTLINVLKNL</sequence>
<dbReference type="InterPro" id="IPR001917">
    <property type="entry name" value="Aminotrans_II_pyridoxalP_BS"/>
</dbReference>
<dbReference type="EC" id="2.6.1.9" evidence="12"/>
<comment type="pathway">
    <text evidence="2 12">Amino-acid biosynthesis; L-histidine biosynthesis; L-histidine from 5-phospho-alpha-D-ribose 1-diphosphate: step 7/9.</text>
</comment>
<evidence type="ECO:0000256" key="7">
    <source>
        <dbReference type="ARBA" id="ARBA00022605"/>
    </source>
</evidence>
<evidence type="ECO:0000256" key="12">
    <source>
        <dbReference type="HAMAP-Rule" id="MF_01023"/>
    </source>
</evidence>
<dbReference type="PANTHER" id="PTHR42885">
    <property type="entry name" value="HISTIDINOL-PHOSPHATE AMINOTRANSFERASE-RELATED"/>
    <property type="match status" value="1"/>
</dbReference>
<dbReference type="GO" id="GO:0030170">
    <property type="term" value="F:pyridoxal phosphate binding"/>
    <property type="evidence" value="ECO:0007669"/>
    <property type="project" value="InterPro"/>
</dbReference>
<dbReference type="InterPro" id="IPR004839">
    <property type="entry name" value="Aminotransferase_I/II_large"/>
</dbReference>
<evidence type="ECO:0000313" key="16">
    <source>
        <dbReference type="EMBL" id="WXA14425.1"/>
    </source>
</evidence>
<evidence type="ECO:0000256" key="1">
    <source>
        <dbReference type="ARBA" id="ARBA00001933"/>
    </source>
</evidence>
<feature type="coiled-coil region" evidence="13">
    <location>
        <begin position="250"/>
        <end position="277"/>
    </location>
</feature>
<proteinExistence type="inferred from homology"/>
<dbReference type="InterPro" id="IPR015421">
    <property type="entry name" value="PyrdxlP-dep_Trfase_major"/>
</dbReference>
<comment type="catalytic activity">
    <reaction evidence="11 12">
        <text>L-histidinol phosphate + 2-oxoglutarate = 3-(imidazol-4-yl)-2-oxopropyl phosphate + L-glutamate</text>
        <dbReference type="Rhea" id="RHEA:23744"/>
        <dbReference type="ChEBI" id="CHEBI:16810"/>
        <dbReference type="ChEBI" id="CHEBI:29985"/>
        <dbReference type="ChEBI" id="CHEBI:57766"/>
        <dbReference type="ChEBI" id="CHEBI:57980"/>
        <dbReference type="EC" id="2.6.1.9"/>
    </reaction>
</comment>
<feature type="modified residue" description="N6-(pyridoxal phosphate)lysine" evidence="12">
    <location>
        <position position="211"/>
    </location>
</feature>
<evidence type="ECO:0000313" key="17">
    <source>
        <dbReference type="Proteomes" id="UP001368318"/>
    </source>
</evidence>
<dbReference type="Pfam" id="PF00155">
    <property type="entry name" value="Aminotran_1_2"/>
    <property type="match status" value="1"/>
</dbReference>
<reference evidence="15 17" key="1">
    <citation type="submission" date="2023-10" db="EMBL/GenBank/DDBJ databases">
        <title>Culture-based analysis of two novel bacteria associated with mangrove crab gills.</title>
        <authorList>
            <person name="Yang X."/>
            <person name="Garuglieri E."/>
            <person name="Van Goethem M.W."/>
            <person name="Fusi M."/>
            <person name="Marasco R."/>
            <person name="Daffonchio D.G."/>
        </authorList>
    </citation>
    <scope>NUCLEOTIDE SEQUENCE [LARGE SCALE GENOMIC DNA]</scope>
    <source>
        <strain evidence="16">UG2-1</strain>
        <strain evidence="15">UG2-2</strain>
        <strain evidence="17">UG2_2</strain>
    </source>
</reference>
<keyword evidence="6 12" id="KW-0032">Aminotransferase</keyword>